<keyword evidence="2" id="KW-1185">Reference proteome</keyword>
<name>A0A4Z0P041_9BACT</name>
<proteinExistence type="predicted"/>
<accession>A0A4Z0P041</accession>
<comment type="caution">
    <text evidence="1">The sequence shown here is derived from an EMBL/GenBank/DDBJ whole genome shotgun (WGS) entry which is preliminary data.</text>
</comment>
<dbReference type="AlphaFoldDB" id="A0A4Z0P041"/>
<evidence type="ECO:0000313" key="1">
    <source>
        <dbReference type="EMBL" id="TGE03766.1"/>
    </source>
</evidence>
<sequence length="59" mass="6356">MKKLLVTTLLSISLLSCQQTSLEQPTPPADMPVTGDTTLLDSDKPVVELADSLPHLQQP</sequence>
<protein>
    <submittedName>
        <fullName evidence="1">Uncharacterized protein</fullName>
    </submittedName>
</protein>
<evidence type="ECO:0000313" key="2">
    <source>
        <dbReference type="Proteomes" id="UP000298337"/>
    </source>
</evidence>
<dbReference type="PROSITE" id="PS51257">
    <property type="entry name" value="PROKAR_LIPOPROTEIN"/>
    <property type="match status" value="1"/>
</dbReference>
<organism evidence="1 2">
    <name type="scientific">Hymenobacter fodinae</name>
    <dbReference type="NCBI Taxonomy" id="2510796"/>
    <lineage>
        <taxon>Bacteria</taxon>
        <taxon>Pseudomonadati</taxon>
        <taxon>Bacteroidota</taxon>
        <taxon>Cytophagia</taxon>
        <taxon>Cytophagales</taxon>
        <taxon>Hymenobacteraceae</taxon>
        <taxon>Hymenobacter</taxon>
    </lineage>
</organism>
<dbReference type="RefSeq" id="WP_135436866.1">
    <property type="nucleotide sequence ID" value="NZ_SRLA01000007.1"/>
</dbReference>
<gene>
    <name evidence="1" type="ORF">EU556_24455</name>
</gene>
<dbReference type="EMBL" id="SRLA01000007">
    <property type="protein sequence ID" value="TGE03766.1"/>
    <property type="molecule type" value="Genomic_DNA"/>
</dbReference>
<dbReference type="Proteomes" id="UP000298337">
    <property type="component" value="Unassembled WGS sequence"/>
</dbReference>
<reference evidence="1 2" key="1">
    <citation type="submission" date="2019-04" db="EMBL/GenBank/DDBJ databases">
        <authorList>
            <person name="Feng G."/>
            <person name="Zhang J."/>
            <person name="Zhu H."/>
        </authorList>
    </citation>
    <scope>NUCLEOTIDE SEQUENCE [LARGE SCALE GENOMIC DNA]</scope>
    <source>
        <strain evidence="1 2">92R-1</strain>
    </source>
</reference>